<dbReference type="PANTHER" id="PTHR34989">
    <property type="entry name" value="PROTEIN HDED"/>
    <property type="match status" value="1"/>
</dbReference>
<name>A0A251X0V4_9RHOB</name>
<dbReference type="OrthoDB" id="9815400at2"/>
<dbReference type="AlphaFoldDB" id="A0A251X0V4"/>
<protein>
    <recommendedName>
        <fullName evidence="4">HdeD protein</fullName>
    </recommendedName>
</protein>
<feature type="transmembrane region" description="Helical" evidence="1">
    <location>
        <begin position="100"/>
        <end position="121"/>
    </location>
</feature>
<evidence type="ECO:0000313" key="3">
    <source>
        <dbReference type="Proteomes" id="UP000194664"/>
    </source>
</evidence>
<accession>A0A251X0V4</accession>
<dbReference type="Proteomes" id="UP000194664">
    <property type="component" value="Unassembled WGS sequence"/>
</dbReference>
<reference evidence="2 3" key="1">
    <citation type="submission" date="2016-12" db="EMBL/GenBank/DDBJ databases">
        <title>The draft genome sequence of HSLHS2.</title>
        <authorList>
            <person name="Hu D."/>
            <person name="Wang L."/>
            <person name="Shao Z."/>
        </authorList>
    </citation>
    <scope>NUCLEOTIDE SEQUENCE [LARGE SCALE GENOMIC DNA]</scope>
    <source>
        <strain evidence="2">MCCC 1A06712</strain>
    </source>
</reference>
<dbReference type="GO" id="GO:0005886">
    <property type="term" value="C:plasma membrane"/>
    <property type="evidence" value="ECO:0007669"/>
    <property type="project" value="TreeGrafter"/>
</dbReference>
<dbReference type="PANTHER" id="PTHR34989:SF1">
    <property type="entry name" value="PROTEIN HDED"/>
    <property type="match status" value="1"/>
</dbReference>
<dbReference type="InterPro" id="IPR005325">
    <property type="entry name" value="DUF308_memb"/>
</dbReference>
<organism evidence="2 3">
    <name type="scientific">Marivivens niveibacter</name>
    <dbReference type="NCBI Taxonomy" id="1930667"/>
    <lineage>
        <taxon>Bacteria</taxon>
        <taxon>Pseudomonadati</taxon>
        <taxon>Pseudomonadota</taxon>
        <taxon>Alphaproteobacteria</taxon>
        <taxon>Rhodobacterales</taxon>
        <taxon>Paracoccaceae</taxon>
        <taxon>Marivivens group</taxon>
        <taxon>Marivivens</taxon>
    </lineage>
</organism>
<feature type="transmembrane region" description="Helical" evidence="1">
    <location>
        <begin position="75"/>
        <end position="94"/>
    </location>
</feature>
<keyword evidence="1" id="KW-1133">Transmembrane helix</keyword>
<dbReference type="RefSeq" id="WP_086450025.1">
    <property type="nucleotide sequence ID" value="NZ_MSPP01000001.1"/>
</dbReference>
<sequence>MAGLPQNNSFDRPKFARFRRHFIWAGLCLIAIGILSITFPFIFSILTKFLIGIVFVMVGAVFLYESVWSRTIADTTVHGVIALLYLVLGVYLLAQPTTGLVGMTVFITATLLIEGFGKMFFAQRRRPRRGWAWMMASGVAAVFVGVMLMILLPDSAHWAIGMALGANAMATGVALTAIAYGMRT</sequence>
<keyword evidence="1" id="KW-0812">Transmembrane</keyword>
<feature type="transmembrane region" description="Helical" evidence="1">
    <location>
        <begin position="158"/>
        <end position="180"/>
    </location>
</feature>
<evidence type="ECO:0008006" key="4">
    <source>
        <dbReference type="Google" id="ProtNLM"/>
    </source>
</evidence>
<feature type="transmembrane region" description="Helical" evidence="1">
    <location>
        <begin position="49"/>
        <end position="68"/>
    </location>
</feature>
<feature type="transmembrane region" description="Helical" evidence="1">
    <location>
        <begin position="21"/>
        <end position="43"/>
    </location>
</feature>
<evidence type="ECO:0000313" key="2">
    <source>
        <dbReference type="EMBL" id="OUD10369.1"/>
    </source>
</evidence>
<comment type="caution">
    <text evidence="2">The sequence shown here is derived from an EMBL/GenBank/DDBJ whole genome shotgun (WGS) entry which is preliminary data.</text>
</comment>
<dbReference type="EMBL" id="MSPP01000001">
    <property type="protein sequence ID" value="OUD10369.1"/>
    <property type="molecule type" value="Genomic_DNA"/>
</dbReference>
<keyword evidence="3" id="KW-1185">Reference proteome</keyword>
<dbReference type="Pfam" id="PF03729">
    <property type="entry name" value="DUF308"/>
    <property type="match status" value="1"/>
</dbReference>
<feature type="transmembrane region" description="Helical" evidence="1">
    <location>
        <begin position="133"/>
        <end position="152"/>
    </location>
</feature>
<proteinExistence type="predicted"/>
<gene>
    <name evidence="2" type="ORF">BVC71_02355</name>
</gene>
<evidence type="ECO:0000256" key="1">
    <source>
        <dbReference type="SAM" id="Phobius"/>
    </source>
</evidence>
<dbReference type="InterPro" id="IPR052712">
    <property type="entry name" value="Acid_resist_chaperone_HdeD"/>
</dbReference>
<keyword evidence="1" id="KW-0472">Membrane</keyword>